<evidence type="ECO:0000256" key="1">
    <source>
        <dbReference type="SAM" id="MobiDB-lite"/>
    </source>
</evidence>
<feature type="transmembrane region" description="Helical" evidence="2">
    <location>
        <begin position="88"/>
        <end position="108"/>
    </location>
</feature>
<evidence type="ECO:0000313" key="3">
    <source>
        <dbReference type="EMBL" id="CAG8970753.1"/>
    </source>
</evidence>
<keyword evidence="4" id="KW-1185">Reference proteome</keyword>
<name>A0A9N9PQ02_9HELO</name>
<evidence type="ECO:0000256" key="2">
    <source>
        <dbReference type="SAM" id="Phobius"/>
    </source>
</evidence>
<sequence>MPAERPAPLKTNDSESEYFSSDEDTEPEPLETAIKLQIENFELQREVDAKKTADRDEDNMHAIARMKRKKLERQLKPMRISWDECMKFLRKNVLNILGIIVAAVGIWFRGQQAWAAIKTWLNDKEGKDKAKG</sequence>
<keyword evidence="2" id="KW-0812">Transmembrane</keyword>
<dbReference type="AlphaFoldDB" id="A0A9N9PQ02"/>
<dbReference type="EMBL" id="CAJVRM010000002">
    <property type="protein sequence ID" value="CAG8970753.1"/>
    <property type="molecule type" value="Genomic_DNA"/>
</dbReference>
<organism evidence="3 4">
    <name type="scientific">Hymenoscyphus albidus</name>
    <dbReference type="NCBI Taxonomy" id="595503"/>
    <lineage>
        <taxon>Eukaryota</taxon>
        <taxon>Fungi</taxon>
        <taxon>Dikarya</taxon>
        <taxon>Ascomycota</taxon>
        <taxon>Pezizomycotina</taxon>
        <taxon>Leotiomycetes</taxon>
        <taxon>Helotiales</taxon>
        <taxon>Helotiaceae</taxon>
        <taxon>Hymenoscyphus</taxon>
    </lineage>
</organism>
<dbReference type="Proteomes" id="UP000701801">
    <property type="component" value="Unassembled WGS sequence"/>
</dbReference>
<protein>
    <submittedName>
        <fullName evidence="3">Uncharacterized protein</fullName>
    </submittedName>
</protein>
<gene>
    <name evidence="3" type="ORF">HYALB_00001538</name>
</gene>
<comment type="caution">
    <text evidence="3">The sequence shown here is derived from an EMBL/GenBank/DDBJ whole genome shotgun (WGS) entry which is preliminary data.</text>
</comment>
<keyword evidence="2" id="KW-1133">Transmembrane helix</keyword>
<evidence type="ECO:0000313" key="4">
    <source>
        <dbReference type="Proteomes" id="UP000701801"/>
    </source>
</evidence>
<reference evidence="3" key="1">
    <citation type="submission" date="2021-07" db="EMBL/GenBank/DDBJ databases">
        <authorList>
            <person name="Durling M."/>
        </authorList>
    </citation>
    <scope>NUCLEOTIDE SEQUENCE</scope>
</reference>
<accession>A0A9N9PQ02</accession>
<feature type="region of interest" description="Disordered" evidence="1">
    <location>
        <begin position="1"/>
        <end position="28"/>
    </location>
</feature>
<feature type="compositionally biased region" description="Acidic residues" evidence="1">
    <location>
        <begin position="14"/>
        <end position="28"/>
    </location>
</feature>
<proteinExistence type="predicted"/>
<keyword evidence="2" id="KW-0472">Membrane</keyword>